<dbReference type="InterPro" id="IPR036412">
    <property type="entry name" value="HAD-like_sf"/>
</dbReference>
<accession>A0A4P6EC11</accession>
<dbReference type="SUPFAM" id="SSF56784">
    <property type="entry name" value="HAD-like"/>
    <property type="match status" value="1"/>
</dbReference>
<name>A0A4P6EC11_9MICO</name>
<gene>
    <name evidence="2" type="ORF">ET475_06910</name>
</gene>
<sequence length="278" mass="29381">MPHRSPFTCILWDVDGTIIDASEGILRRLTITLEHFGFPPPTREELVHWIGPPMYESMQTNLGVTAELAAEAVTYYRTVGKAEGYTAGARLIPGIGELIIDLDAAGVPQATASSKPEVQVVALMEYFDLDTHLVAIAGSTPDEKTLSRKADIVGEALRRLEAAGVDTSRPVLIGDRHHDVDGGVEQGVPVIFVRWGFSWPHESEGAQAAVDTVDQLRDLLLLAEPLESATTATNATTPAPATNAATTTPATPATNATATTPATNATTTPTPASTPTGH</sequence>
<feature type="region of interest" description="Disordered" evidence="1">
    <location>
        <begin position="230"/>
        <end position="278"/>
    </location>
</feature>
<dbReference type="EMBL" id="CP035494">
    <property type="protein sequence ID" value="QAY59745.1"/>
    <property type="molecule type" value="Genomic_DNA"/>
</dbReference>
<dbReference type="OrthoDB" id="9776368at2"/>
<keyword evidence="3" id="KW-1185">Reference proteome</keyword>
<protein>
    <submittedName>
        <fullName evidence="2">Phosphatase</fullName>
    </submittedName>
</protein>
<dbReference type="KEGG" id="mprt:ET475_06910"/>
<dbReference type="SFLD" id="SFLDG01129">
    <property type="entry name" value="C1.5:_HAD__Beta-PGM__Phosphata"/>
    <property type="match status" value="1"/>
</dbReference>
<dbReference type="PANTHER" id="PTHR43434">
    <property type="entry name" value="PHOSPHOGLYCOLATE PHOSPHATASE"/>
    <property type="match status" value="1"/>
</dbReference>
<dbReference type="SFLD" id="SFLDS00003">
    <property type="entry name" value="Haloacid_Dehalogenase"/>
    <property type="match status" value="1"/>
</dbReference>
<dbReference type="Gene3D" id="1.10.150.240">
    <property type="entry name" value="Putative phosphatase, domain 2"/>
    <property type="match status" value="1"/>
</dbReference>
<dbReference type="InterPro" id="IPR050155">
    <property type="entry name" value="HAD-like_hydrolase_sf"/>
</dbReference>
<dbReference type="PANTHER" id="PTHR43434:SF20">
    <property type="entry name" value="5'-NUCLEOTIDASE"/>
    <property type="match status" value="1"/>
</dbReference>
<proteinExistence type="predicted"/>
<dbReference type="Gene3D" id="3.40.50.1000">
    <property type="entry name" value="HAD superfamily/HAD-like"/>
    <property type="match status" value="1"/>
</dbReference>
<evidence type="ECO:0000313" key="3">
    <source>
        <dbReference type="Proteomes" id="UP000293995"/>
    </source>
</evidence>
<dbReference type="GO" id="GO:0005829">
    <property type="term" value="C:cytosol"/>
    <property type="evidence" value="ECO:0007669"/>
    <property type="project" value="TreeGrafter"/>
</dbReference>
<dbReference type="InterPro" id="IPR023198">
    <property type="entry name" value="PGP-like_dom2"/>
</dbReference>
<dbReference type="InterPro" id="IPR023214">
    <property type="entry name" value="HAD_sf"/>
</dbReference>
<dbReference type="GO" id="GO:0004713">
    <property type="term" value="F:protein tyrosine kinase activity"/>
    <property type="evidence" value="ECO:0007669"/>
    <property type="project" value="TreeGrafter"/>
</dbReference>
<dbReference type="Proteomes" id="UP000293995">
    <property type="component" value="Chromosome"/>
</dbReference>
<dbReference type="Pfam" id="PF13419">
    <property type="entry name" value="HAD_2"/>
    <property type="match status" value="1"/>
</dbReference>
<dbReference type="InterPro" id="IPR041492">
    <property type="entry name" value="HAD_2"/>
</dbReference>
<reference evidence="2 3" key="1">
    <citation type="submission" date="2019-01" db="EMBL/GenBank/DDBJ databases">
        <title>Genome sequencing of strain DFW100M-13.</title>
        <authorList>
            <person name="Heo J."/>
            <person name="Kim S.-J."/>
            <person name="Kim J.-S."/>
            <person name="Hong S.-B."/>
            <person name="Kwon S.-W."/>
        </authorList>
    </citation>
    <scope>NUCLEOTIDE SEQUENCE [LARGE SCALE GENOMIC DNA]</scope>
    <source>
        <strain evidence="2 3">DFW100M-13</strain>
    </source>
</reference>
<organism evidence="2 3">
    <name type="scientific">Microbacterium protaetiae</name>
    <dbReference type="NCBI Taxonomy" id="2509458"/>
    <lineage>
        <taxon>Bacteria</taxon>
        <taxon>Bacillati</taxon>
        <taxon>Actinomycetota</taxon>
        <taxon>Actinomycetes</taxon>
        <taxon>Micrococcales</taxon>
        <taxon>Microbacteriaceae</taxon>
        <taxon>Microbacterium</taxon>
    </lineage>
</organism>
<dbReference type="AlphaFoldDB" id="A0A4P6EC11"/>
<evidence type="ECO:0000313" key="2">
    <source>
        <dbReference type="EMBL" id="QAY59745.1"/>
    </source>
</evidence>
<evidence type="ECO:0000256" key="1">
    <source>
        <dbReference type="SAM" id="MobiDB-lite"/>
    </source>
</evidence>